<organism evidence="2 3">
    <name type="scientific">Clostridium neuense</name>
    <dbReference type="NCBI Taxonomy" id="1728934"/>
    <lineage>
        <taxon>Bacteria</taxon>
        <taxon>Bacillati</taxon>
        <taxon>Bacillota</taxon>
        <taxon>Clostridia</taxon>
        <taxon>Eubacteriales</taxon>
        <taxon>Clostridiaceae</taxon>
        <taxon>Clostridium</taxon>
    </lineage>
</organism>
<sequence length="74" mass="8873">MENEILKLAASQGVWALLSVILIFYMLKSQEKRDVKEEEREKNYYNLINKLINKFSVTDVDEKNFKQVKRNLHK</sequence>
<evidence type="ECO:0000313" key="3">
    <source>
        <dbReference type="Proteomes" id="UP001623592"/>
    </source>
</evidence>
<dbReference type="EMBL" id="JBJIAA010000002">
    <property type="protein sequence ID" value="MFL0249253.1"/>
    <property type="molecule type" value="Genomic_DNA"/>
</dbReference>
<reference evidence="2 3" key="1">
    <citation type="submission" date="2024-11" db="EMBL/GenBank/DDBJ databases">
        <authorList>
            <person name="Heng Y.C."/>
            <person name="Lim A.C.H."/>
            <person name="Lee J.K.Y."/>
            <person name="Kittelmann S."/>
        </authorList>
    </citation>
    <scope>NUCLEOTIDE SEQUENCE [LARGE SCALE GENOMIC DNA]</scope>
    <source>
        <strain evidence="2 3">WILCCON 0114</strain>
    </source>
</reference>
<evidence type="ECO:0000256" key="1">
    <source>
        <dbReference type="SAM" id="Phobius"/>
    </source>
</evidence>
<keyword evidence="1" id="KW-0812">Transmembrane</keyword>
<gene>
    <name evidence="2" type="ORF">ACJDT4_02380</name>
</gene>
<protein>
    <submittedName>
        <fullName evidence="2">BhlA/UviB family holin-like peptide</fullName>
    </submittedName>
</protein>
<evidence type="ECO:0000313" key="2">
    <source>
        <dbReference type="EMBL" id="MFL0249253.1"/>
    </source>
</evidence>
<feature type="transmembrane region" description="Helical" evidence="1">
    <location>
        <begin position="6"/>
        <end position="27"/>
    </location>
</feature>
<dbReference type="Proteomes" id="UP001623592">
    <property type="component" value="Unassembled WGS sequence"/>
</dbReference>
<keyword evidence="1" id="KW-1133">Transmembrane helix</keyword>
<proteinExistence type="predicted"/>
<accession>A0ABW8T9R5</accession>
<comment type="caution">
    <text evidence="2">The sequence shown here is derived from an EMBL/GenBank/DDBJ whole genome shotgun (WGS) entry which is preliminary data.</text>
</comment>
<dbReference type="InterPro" id="IPR024405">
    <property type="entry name" value="Phage_BhlA/UviB"/>
</dbReference>
<keyword evidence="1" id="KW-0472">Membrane</keyword>
<name>A0ABW8T9R5_9CLOT</name>
<keyword evidence="3" id="KW-1185">Reference proteome</keyword>
<dbReference type="Pfam" id="PF10960">
    <property type="entry name" value="Holin_BhlA"/>
    <property type="match status" value="1"/>
</dbReference>
<dbReference type="RefSeq" id="WP_406785926.1">
    <property type="nucleotide sequence ID" value="NZ_JBJIAA010000002.1"/>
</dbReference>